<dbReference type="Pfam" id="PF13949">
    <property type="entry name" value="ALIX_LYPXL_bnd"/>
    <property type="match status" value="1"/>
</dbReference>
<protein>
    <submittedName>
        <fullName evidence="3">Ph signal transduction protein</fullName>
    </submittedName>
</protein>
<dbReference type="VEuPathDB" id="FungiDB:LCOR_03322.1"/>
<dbReference type="OrthoDB" id="64867at2759"/>
<evidence type="ECO:0000259" key="2">
    <source>
        <dbReference type="PROSITE" id="PS51180"/>
    </source>
</evidence>
<dbReference type="InterPro" id="IPR004328">
    <property type="entry name" value="BRO1_dom"/>
</dbReference>
<evidence type="ECO:0000313" key="4">
    <source>
        <dbReference type="Proteomes" id="UP000027586"/>
    </source>
</evidence>
<sequence>MALLRLGHQVRSLFASSRPPALVYNTTTPLAITPASNDTTNNTTFISSSSHNYIYDMTTGVAAMGSDMPPLLSIPTKRTDSMQWAQALLRYIENAYAEDTAKYEPDAHALDELRQACCFSNDLQQPVEPTLAGLDQLFTYYSQVVFVCTRFPVDVGLEFPWHPVFQNNSKPAPLSNLNYEKACVLFCIGAMYSQLGCRESRISTDGIRKSCNFFQHAAGCFKYIDKEIISDFRGTPPLDISSTSLRALVSLMLAQAQECIWQKAMMEHMKPGTIARLALKVAEYYESALTEHKHDGGSGTTTTSIFTNQWQTYMQLKTAYFNAVAQYHKANECISQGRYGEEIGRLRLAEMHNRKALDCIVGSLGGGLFFGSNTNGLVHESFTKNVRALEESIERDLIRAERDNDLVYLEPVPDATQLPPILRSDMVKPMIPTGVVDPAQRWSTSHERPMFEKLVPFAVHQAASVYSDRKDFIISNSICGPCNDVQEEYKRFCEQLKLPACIDVVDPETVPETLTACAEEVQHEGGGQAIRDMLNKVQQMSIKNMQLVDDGFNLLEEENEQDEIFRRQYGNLWNRPPSQQLTSTLLSQGSKYHDTLQAAQKADRIVRAKVNNWGKAIDMLSQPVAEIIANLPTVRDDSQFEQLDDIMRRLRGLIHEAEECETRQKRVMEEAQSMATADDISDALLAKAAELTGGSSVVKIEPEQFNQVFEEELKKYDGLQTRVQESCHEHERLMARLHELHEHFQLAVRNNHQPMATKREKAIQNLEQAFVKFKEIRTNLVEGIKFYSQYIDTLTKFRDACADFALARRMEASELARENPYRRP</sequence>
<reference evidence="3" key="1">
    <citation type="submission" date="2013-08" db="EMBL/GenBank/DDBJ databases">
        <title>Gene expansion shapes genome architecture in the human pathogen Lichtheimia corymbifera: an evolutionary genomics analysis in the ancient terrestrial Mucorales (Mucoromycotina).</title>
        <authorList>
            <person name="Schwartze V.U."/>
            <person name="Winter S."/>
            <person name="Shelest E."/>
            <person name="Marcet-Houben M."/>
            <person name="Horn F."/>
            <person name="Wehner S."/>
            <person name="Hoffmann K."/>
            <person name="Riege K."/>
            <person name="Sammeth M."/>
            <person name="Nowrousian M."/>
            <person name="Valiante V."/>
            <person name="Linde J."/>
            <person name="Jacobsen I.D."/>
            <person name="Marz M."/>
            <person name="Brakhage A.A."/>
            <person name="Gabaldon T."/>
            <person name="Bocker S."/>
            <person name="Voigt K."/>
        </authorList>
    </citation>
    <scope>NUCLEOTIDE SEQUENCE [LARGE SCALE GENOMIC DNA]</scope>
    <source>
        <strain evidence="3">FSU 9682</strain>
    </source>
</reference>
<dbReference type="STRING" id="1263082.A0A068RS19"/>
<dbReference type="Proteomes" id="UP000027586">
    <property type="component" value="Unassembled WGS sequence"/>
</dbReference>
<gene>
    <name evidence="3" type="ORF">LCOR_03322.1</name>
</gene>
<dbReference type="Pfam" id="PF03097">
    <property type="entry name" value="BRO1"/>
    <property type="match status" value="1"/>
</dbReference>
<dbReference type="InterPro" id="IPR025304">
    <property type="entry name" value="ALIX_V_dom"/>
</dbReference>
<comment type="similarity">
    <text evidence="1">Belongs to the palA/RIM20 family.</text>
</comment>
<proteinExistence type="inferred from homology"/>
<evidence type="ECO:0000256" key="1">
    <source>
        <dbReference type="ARBA" id="ARBA00038154"/>
    </source>
</evidence>
<evidence type="ECO:0000313" key="3">
    <source>
        <dbReference type="EMBL" id="CDH51761.1"/>
    </source>
</evidence>
<dbReference type="Gene3D" id="1.25.40.280">
    <property type="entry name" value="alix/aip1 like domains"/>
    <property type="match status" value="1"/>
</dbReference>
<dbReference type="GO" id="GO:0005768">
    <property type="term" value="C:endosome"/>
    <property type="evidence" value="ECO:0007669"/>
    <property type="project" value="TreeGrafter"/>
</dbReference>
<organism evidence="3 4">
    <name type="scientific">Lichtheimia corymbifera JMRC:FSU:9682</name>
    <dbReference type="NCBI Taxonomy" id="1263082"/>
    <lineage>
        <taxon>Eukaryota</taxon>
        <taxon>Fungi</taxon>
        <taxon>Fungi incertae sedis</taxon>
        <taxon>Mucoromycota</taxon>
        <taxon>Mucoromycotina</taxon>
        <taxon>Mucoromycetes</taxon>
        <taxon>Mucorales</taxon>
        <taxon>Lichtheimiaceae</taxon>
        <taxon>Lichtheimia</taxon>
    </lineage>
</organism>
<feature type="domain" description="BRO1" evidence="2">
    <location>
        <begin position="70"/>
        <end position="489"/>
    </location>
</feature>
<dbReference type="PANTHER" id="PTHR23030">
    <property type="entry name" value="PCD6 INTERACTING PROTEIN-RELATED"/>
    <property type="match status" value="1"/>
</dbReference>
<dbReference type="SMART" id="SM01041">
    <property type="entry name" value="BRO1"/>
    <property type="match status" value="1"/>
</dbReference>
<accession>A0A068RS19</accession>
<dbReference type="PANTHER" id="PTHR23030:SF39">
    <property type="entry name" value="PROGRAMMED CELL DEATH 6-INTERACTING PROTEIN"/>
    <property type="match status" value="1"/>
</dbReference>
<dbReference type="Gene3D" id="1.20.120.560">
    <property type="entry name" value="alix/aip1 in complex with the ypdl late domain"/>
    <property type="match status" value="1"/>
</dbReference>
<dbReference type="EMBL" id="CBTN010000011">
    <property type="protein sequence ID" value="CDH51761.1"/>
    <property type="molecule type" value="Genomic_DNA"/>
</dbReference>
<keyword evidence="4" id="KW-1185">Reference proteome</keyword>
<dbReference type="PROSITE" id="PS51180">
    <property type="entry name" value="BRO1"/>
    <property type="match status" value="1"/>
</dbReference>
<dbReference type="Gene3D" id="1.20.140.50">
    <property type="entry name" value="alix/aip1 like domains"/>
    <property type="match status" value="1"/>
</dbReference>
<name>A0A068RS19_9FUNG</name>
<dbReference type="InterPro" id="IPR038499">
    <property type="entry name" value="BRO1_sf"/>
</dbReference>
<comment type="caution">
    <text evidence="3">The sequence shown here is derived from an EMBL/GenBank/DDBJ whole genome shotgun (WGS) entry which is preliminary data.</text>
</comment>
<dbReference type="AlphaFoldDB" id="A0A068RS19"/>